<dbReference type="RefSeq" id="WP_138747101.1">
    <property type="nucleotide sequence ID" value="NZ_VCLB01000002.1"/>
</dbReference>
<dbReference type="Proteomes" id="UP000307874">
    <property type="component" value="Unassembled WGS sequence"/>
</dbReference>
<sequence length="453" mass="49587">MITIALEKIDFLPPDRVTDDASILTLKNLVLEPMLRWENGAARPGLFDRWSLSDDGRRWTLTLRDGATYHDGTPVTAEDARRFVAAICDARDMFGMPWSYARYLEGAEIAAEGAVLSIATPDAFPDLPDILSEFYLPKIAPDGTATIGTGPWQVVAFERGASVTVRHSDGRELLLVAMPDTEARLQALKSGDIDIATHLERLEPPRRSLDGHVWHEQPTTLAVIAYMNGREGAFADPALRLAANLAIDREKLVSEVMGGLGVPAKTIVSPFHNGMDDQMPDIPFDPERAAALVAASDAPKTLTLRTPLYMPERAPEIAGFIAKSLEAVGFAVTIDTARDRPGYARELGAKRTGDLAIFDSSPHSTFRVLDDKISSRSRAVWWQGVEDHEADQLFETARRTVGTGSRTEAYARVLAHLGAHPHWLYLFHPIDCMAHAAGLDGFSLDPKGYLSVA</sequence>
<dbReference type="InterPro" id="IPR000914">
    <property type="entry name" value="SBP_5_dom"/>
</dbReference>
<dbReference type="EMBL" id="VCLB01000002">
    <property type="protein sequence ID" value="TNB49066.1"/>
    <property type="molecule type" value="Genomic_DNA"/>
</dbReference>
<proteinExistence type="inferred from homology"/>
<dbReference type="GO" id="GO:0015833">
    <property type="term" value="P:peptide transport"/>
    <property type="evidence" value="ECO:0007669"/>
    <property type="project" value="TreeGrafter"/>
</dbReference>
<comment type="caution">
    <text evidence="6">The sequence shown here is derived from an EMBL/GenBank/DDBJ whole genome shotgun (WGS) entry which is preliminary data.</text>
</comment>
<organism evidence="6 7">
    <name type="scientific">Martelella lutilitoris</name>
    <dbReference type="NCBI Taxonomy" id="2583532"/>
    <lineage>
        <taxon>Bacteria</taxon>
        <taxon>Pseudomonadati</taxon>
        <taxon>Pseudomonadota</taxon>
        <taxon>Alphaproteobacteria</taxon>
        <taxon>Hyphomicrobiales</taxon>
        <taxon>Aurantimonadaceae</taxon>
        <taxon>Martelella</taxon>
    </lineage>
</organism>
<comment type="subcellular location">
    <subcellularLocation>
        <location evidence="1">Periplasm</location>
    </subcellularLocation>
</comment>
<evidence type="ECO:0000256" key="1">
    <source>
        <dbReference type="ARBA" id="ARBA00004418"/>
    </source>
</evidence>
<evidence type="ECO:0000313" key="7">
    <source>
        <dbReference type="Proteomes" id="UP000307874"/>
    </source>
</evidence>
<dbReference type="GO" id="GO:1904680">
    <property type="term" value="F:peptide transmembrane transporter activity"/>
    <property type="evidence" value="ECO:0007669"/>
    <property type="project" value="TreeGrafter"/>
</dbReference>
<dbReference type="InterPro" id="IPR039424">
    <property type="entry name" value="SBP_5"/>
</dbReference>
<dbReference type="PANTHER" id="PTHR30290:SF9">
    <property type="entry name" value="OLIGOPEPTIDE-BINDING PROTEIN APPA"/>
    <property type="match status" value="1"/>
</dbReference>
<dbReference type="AlphaFoldDB" id="A0A5C4JUJ8"/>
<comment type="similarity">
    <text evidence="2">Belongs to the bacterial solute-binding protein 5 family.</text>
</comment>
<name>A0A5C4JUJ8_9HYPH</name>
<gene>
    <name evidence="6" type="ORF">FF124_03470</name>
</gene>
<evidence type="ECO:0000256" key="4">
    <source>
        <dbReference type="ARBA" id="ARBA00022729"/>
    </source>
</evidence>
<evidence type="ECO:0000313" key="6">
    <source>
        <dbReference type="EMBL" id="TNB49066.1"/>
    </source>
</evidence>
<dbReference type="Gene3D" id="3.40.190.10">
    <property type="entry name" value="Periplasmic binding protein-like II"/>
    <property type="match status" value="1"/>
</dbReference>
<evidence type="ECO:0000256" key="2">
    <source>
        <dbReference type="ARBA" id="ARBA00005695"/>
    </source>
</evidence>
<evidence type="ECO:0000256" key="3">
    <source>
        <dbReference type="ARBA" id="ARBA00022448"/>
    </source>
</evidence>
<dbReference type="InterPro" id="IPR030678">
    <property type="entry name" value="Peptide/Ni-bd"/>
</dbReference>
<dbReference type="PIRSF" id="PIRSF002741">
    <property type="entry name" value="MppA"/>
    <property type="match status" value="1"/>
</dbReference>
<dbReference type="GO" id="GO:0043190">
    <property type="term" value="C:ATP-binding cassette (ABC) transporter complex"/>
    <property type="evidence" value="ECO:0007669"/>
    <property type="project" value="InterPro"/>
</dbReference>
<feature type="domain" description="Solute-binding protein family 5" evidence="5">
    <location>
        <begin position="43"/>
        <end position="346"/>
    </location>
</feature>
<keyword evidence="3" id="KW-0813">Transport</keyword>
<dbReference type="Gene3D" id="3.10.105.10">
    <property type="entry name" value="Dipeptide-binding Protein, Domain 3"/>
    <property type="match status" value="1"/>
</dbReference>
<dbReference type="Pfam" id="PF00496">
    <property type="entry name" value="SBP_bac_5"/>
    <property type="match status" value="1"/>
</dbReference>
<protein>
    <recommendedName>
        <fullName evidence="5">Solute-binding protein family 5 domain-containing protein</fullName>
    </recommendedName>
</protein>
<accession>A0A5C4JUJ8</accession>
<evidence type="ECO:0000259" key="5">
    <source>
        <dbReference type="Pfam" id="PF00496"/>
    </source>
</evidence>
<reference evidence="6 7" key="1">
    <citation type="submission" date="2019-06" db="EMBL/GenBank/DDBJ databases">
        <title>Martelella lutilitoris sp. nov., isolated from a tidal mudflat.</title>
        <authorList>
            <person name="Kim Y.-J."/>
        </authorList>
    </citation>
    <scope>NUCLEOTIDE SEQUENCE [LARGE SCALE GENOMIC DNA]</scope>
    <source>
        <strain evidence="6 7">GH2-6</strain>
    </source>
</reference>
<keyword evidence="4" id="KW-0732">Signal</keyword>
<dbReference type="PANTHER" id="PTHR30290">
    <property type="entry name" value="PERIPLASMIC BINDING COMPONENT OF ABC TRANSPORTER"/>
    <property type="match status" value="1"/>
</dbReference>
<dbReference type="GO" id="GO:0030288">
    <property type="term" value="C:outer membrane-bounded periplasmic space"/>
    <property type="evidence" value="ECO:0007669"/>
    <property type="project" value="UniProtKB-ARBA"/>
</dbReference>
<keyword evidence="7" id="KW-1185">Reference proteome</keyword>
<dbReference type="SUPFAM" id="SSF53850">
    <property type="entry name" value="Periplasmic binding protein-like II"/>
    <property type="match status" value="1"/>
</dbReference>
<dbReference type="OrthoDB" id="8144963at2"/>